<accession>A0AB34GSM4</accession>
<name>A0AB34GSM4_ESCRO</name>
<comment type="caution">
    <text evidence="2">The sequence shown here is derived from an EMBL/GenBank/DDBJ whole genome shotgun (WGS) entry which is preliminary data.</text>
</comment>
<organism evidence="2 3">
    <name type="scientific">Eschrichtius robustus</name>
    <name type="common">California gray whale</name>
    <name type="synonym">Eschrichtius gibbosus</name>
    <dbReference type="NCBI Taxonomy" id="9764"/>
    <lineage>
        <taxon>Eukaryota</taxon>
        <taxon>Metazoa</taxon>
        <taxon>Chordata</taxon>
        <taxon>Craniata</taxon>
        <taxon>Vertebrata</taxon>
        <taxon>Euteleostomi</taxon>
        <taxon>Mammalia</taxon>
        <taxon>Eutheria</taxon>
        <taxon>Laurasiatheria</taxon>
        <taxon>Artiodactyla</taxon>
        <taxon>Whippomorpha</taxon>
        <taxon>Cetacea</taxon>
        <taxon>Mysticeti</taxon>
        <taxon>Eschrichtiidae</taxon>
        <taxon>Eschrichtius</taxon>
    </lineage>
</organism>
<gene>
    <name evidence="2" type="ORF">J1605_009217</name>
</gene>
<keyword evidence="3" id="KW-1185">Reference proteome</keyword>
<dbReference type="Proteomes" id="UP001159641">
    <property type="component" value="Unassembled WGS sequence"/>
</dbReference>
<evidence type="ECO:0000313" key="3">
    <source>
        <dbReference type="Proteomes" id="UP001159641"/>
    </source>
</evidence>
<feature type="coiled-coil region" evidence="1">
    <location>
        <begin position="47"/>
        <end position="74"/>
    </location>
</feature>
<keyword evidence="1" id="KW-0175">Coiled coil</keyword>
<protein>
    <recommendedName>
        <fullName evidence="4">E3 SUMO-protein ligase RNF212</fullName>
    </recommendedName>
</protein>
<dbReference type="EMBL" id="JAIQCJ010002084">
    <property type="protein sequence ID" value="KAJ8783512.1"/>
    <property type="molecule type" value="Genomic_DNA"/>
</dbReference>
<evidence type="ECO:0008006" key="4">
    <source>
        <dbReference type="Google" id="ProtNLM"/>
    </source>
</evidence>
<reference evidence="2 3" key="1">
    <citation type="submission" date="2022-11" db="EMBL/GenBank/DDBJ databases">
        <title>Whole genome sequence of Eschrichtius robustus ER-17-0199.</title>
        <authorList>
            <person name="Bruniche-Olsen A."/>
            <person name="Black A.N."/>
            <person name="Fields C.J."/>
            <person name="Walden K."/>
            <person name="Dewoody J.A."/>
        </authorList>
    </citation>
    <scope>NUCLEOTIDE SEQUENCE [LARGE SCALE GENOMIC DNA]</scope>
    <source>
        <strain evidence="2">ER-17-0199</strain>
        <tissue evidence="2">Blubber</tissue>
    </source>
</reference>
<evidence type="ECO:0000313" key="2">
    <source>
        <dbReference type="EMBL" id="KAJ8783512.1"/>
    </source>
</evidence>
<sequence>MEDQGWCWFQVLLALDVQSRSLGSWNGMALSVCLVSEFQEKHRRRLIAFYREKISQLEESLRKSALRMEQLQSGDPPAPVRGLPPPCCIGQLRAAWAPRGHQPESELGACQCGLSLVWGEKASTHPPSRWGMSCWCRL</sequence>
<evidence type="ECO:0000256" key="1">
    <source>
        <dbReference type="SAM" id="Coils"/>
    </source>
</evidence>
<proteinExistence type="predicted"/>
<dbReference type="AlphaFoldDB" id="A0AB34GSM4"/>